<sequence length="284" mass="30663">MRPRRSVLYMPAANQRAMDKARSLDVDAVIFDLEDAVAPSAKEQARAQACAQVRAGGYGHREVLIRVNGLHTPWGRSDFEAALDARPDGIVLPKVEDVATLEHYRDRMNDVGTAIPLWPMIETPAGVSRVDQIAAQDGVAVLVMGTSDLQKELRLPDTPDRQGLLYALSRTVNAARRHGRDVLDGVSAVLDDTEAFTRLCEQGRALGFDGKTLVHPAQVAPANRVFGPTAQAVEHARRVLAAWQAAEREGKGIAVLDGKMVENLHAADAERVVAFAEAIAGRAG</sequence>
<dbReference type="EMBL" id="VLTJ01000004">
    <property type="protein sequence ID" value="TSH98699.1"/>
    <property type="molecule type" value="Genomic_DNA"/>
</dbReference>
<dbReference type="PIRSF" id="PIRSF015582">
    <property type="entry name" value="Cit_lyase_B"/>
    <property type="match status" value="1"/>
</dbReference>
<dbReference type="SUPFAM" id="SSF51621">
    <property type="entry name" value="Phosphoenolpyruvate/pyruvate domain"/>
    <property type="match status" value="1"/>
</dbReference>
<proteinExistence type="predicted"/>
<evidence type="ECO:0000256" key="1">
    <source>
        <dbReference type="ARBA" id="ARBA00001946"/>
    </source>
</evidence>
<dbReference type="PANTHER" id="PTHR32308">
    <property type="entry name" value="LYASE BETA SUBUNIT, PUTATIVE (AFU_ORTHOLOGUE AFUA_4G13030)-RELATED"/>
    <property type="match status" value="1"/>
</dbReference>
<keyword evidence="2 5" id="KW-0479">Metal-binding</keyword>
<dbReference type="GO" id="GO:0000287">
    <property type="term" value="F:magnesium ion binding"/>
    <property type="evidence" value="ECO:0007669"/>
    <property type="project" value="TreeGrafter"/>
</dbReference>
<dbReference type="PANTHER" id="PTHR32308:SF10">
    <property type="entry name" value="CITRATE LYASE SUBUNIT BETA"/>
    <property type="match status" value="1"/>
</dbReference>
<comment type="caution">
    <text evidence="7">The sequence shown here is derived from an EMBL/GenBank/DDBJ whole genome shotgun (WGS) entry which is preliminary data.</text>
</comment>
<dbReference type="GO" id="GO:0006107">
    <property type="term" value="P:oxaloacetate metabolic process"/>
    <property type="evidence" value="ECO:0007669"/>
    <property type="project" value="TreeGrafter"/>
</dbReference>
<feature type="binding site" evidence="4">
    <location>
        <position position="122"/>
    </location>
    <ligand>
        <name>substrate</name>
    </ligand>
</feature>
<evidence type="ECO:0000256" key="2">
    <source>
        <dbReference type="ARBA" id="ARBA00022723"/>
    </source>
</evidence>
<evidence type="ECO:0000256" key="3">
    <source>
        <dbReference type="ARBA" id="ARBA00022842"/>
    </source>
</evidence>
<dbReference type="InterPro" id="IPR011206">
    <property type="entry name" value="Citrate_lyase_beta/mcl1/mcl2"/>
</dbReference>
<dbReference type="InterPro" id="IPR015813">
    <property type="entry name" value="Pyrv/PenolPyrv_kinase-like_dom"/>
</dbReference>
<evidence type="ECO:0000313" key="8">
    <source>
        <dbReference type="Proteomes" id="UP000318405"/>
    </source>
</evidence>
<keyword evidence="8" id="KW-1185">Reference proteome</keyword>
<organism evidence="7 8">
    <name type="scientific">Verticiella sediminum</name>
    <dbReference type="NCBI Taxonomy" id="1247510"/>
    <lineage>
        <taxon>Bacteria</taxon>
        <taxon>Pseudomonadati</taxon>
        <taxon>Pseudomonadota</taxon>
        <taxon>Betaproteobacteria</taxon>
        <taxon>Burkholderiales</taxon>
        <taxon>Alcaligenaceae</taxon>
        <taxon>Verticiella</taxon>
    </lineage>
</organism>
<keyword evidence="3 5" id="KW-0460">Magnesium</keyword>
<reference evidence="7 8" key="1">
    <citation type="submission" date="2019-07" db="EMBL/GenBank/DDBJ databases">
        <title>Qingshengfaniella alkalisoli gen. nov., sp. nov., isolated from saline soil.</title>
        <authorList>
            <person name="Xu L."/>
            <person name="Huang X.-X."/>
            <person name="Sun J.-Q."/>
        </authorList>
    </citation>
    <scope>NUCLEOTIDE SEQUENCE [LARGE SCALE GENOMIC DNA]</scope>
    <source>
        <strain evidence="7 8">DSM 27279</strain>
    </source>
</reference>
<feature type="binding site" evidence="5">
    <location>
        <position position="148"/>
    </location>
    <ligand>
        <name>Mg(2+)</name>
        <dbReference type="ChEBI" id="CHEBI:18420"/>
    </ligand>
</feature>
<evidence type="ECO:0000259" key="6">
    <source>
        <dbReference type="Pfam" id="PF03328"/>
    </source>
</evidence>
<dbReference type="Gene3D" id="3.20.20.60">
    <property type="entry name" value="Phosphoenolpyruvate-binding domains"/>
    <property type="match status" value="1"/>
</dbReference>
<protein>
    <submittedName>
        <fullName evidence="7">CoA ester lyase</fullName>
    </submittedName>
</protein>
<comment type="cofactor">
    <cofactor evidence="1">
        <name>Mg(2+)</name>
        <dbReference type="ChEBI" id="CHEBI:18420"/>
    </cofactor>
</comment>
<accession>A0A556B0K2</accession>
<evidence type="ECO:0000256" key="5">
    <source>
        <dbReference type="PIRSR" id="PIRSR015582-2"/>
    </source>
</evidence>
<dbReference type="Proteomes" id="UP000318405">
    <property type="component" value="Unassembled WGS sequence"/>
</dbReference>
<gene>
    <name evidence="7" type="ORF">FOZ76_02605</name>
</gene>
<feature type="binding site" evidence="5">
    <location>
        <position position="122"/>
    </location>
    <ligand>
        <name>Mg(2+)</name>
        <dbReference type="ChEBI" id="CHEBI:18420"/>
    </ligand>
</feature>
<evidence type="ECO:0000313" key="7">
    <source>
        <dbReference type="EMBL" id="TSH98699.1"/>
    </source>
</evidence>
<name>A0A556B0K2_9BURK</name>
<dbReference type="InterPro" id="IPR040442">
    <property type="entry name" value="Pyrv_kinase-like_dom_sf"/>
</dbReference>
<dbReference type="InterPro" id="IPR005000">
    <property type="entry name" value="Aldolase/citrate-lyase_domain"/>
</dbReference>
<dbReference type="OrthoDB" id="348111at2"/>
<keyword evidence="7" id="KW-0456">Lyase</keyword>
<dbReference type="GO" id="GO:0016829">
    <property type="term" value="F:lyase activity"/>
    <property type="evidence" value="ECO:0007669"/>
    <property type="project" value="UniProtKB-KW"/>
</dbReference>
<feature type="domain" description="HpcH/HpaI aldolase/citrate lyase" evidence="6">
    <location>
        <begin position="5"/>
        <end position="216"/>
    </location>
</feature>
<feature type="binding site" evidence="4">
    <location>
        <position position="66"/>
    </location>
    <ligand>
        <name>substrate</name>
    </ligand>
</feature>
<evidence type="ECO:0000256" key="4">
    <source>
        <dbReference type="PIRSR" id="PIRSR015582-1"/>
    </source>
</evidence>
<dbReference type="AlphaFoldDB" id="A0A556B0K2"/>
<dbReference type="Pfam" id="PF03328">
    <property type="entry name" value="HpcH_HpaI"/>
    <property type="match status" value="1"/>
</dbReference>